<sequence length="215" mass="24588">MHFDEPLNLHDDFQGAVRSVQAAVLYLSELNKTVLAMHLFLTYRSGLMNRNLTRGVRQEGNQLVYTNRLSLTFHRQLVETVTEWNQLIELLRSKKPEANADNLLSSKLCSWVLEETVKFCNHLKVILVDSHSVSFYSMACAIERIHVHSNHVTKLIGIDLRSTLDNSLLKSLQGAAEEQLRVYKDALELRASVCYALVVLKATFICFFHDILICQ</sequence>
<feature type="domain" description="Exocyst component Exo84 C-terminal" evidence="1">
    <location>
        <begin position="17"/>
        <end position="160"/>
    </location>
</feature>
<dbReference type="EMBL" id="UYRU01075437">
    <property type="protein sequence ID" value="VDN25882.1"/>
    <property type="molecule type" value="Genomic_DNA"/>
</dbReference>
<dbReference type="InterPro" id="IPR016159">
    <property type="entry name" value="Cullin_repeat-like_dom_sf"/>
</dbReference>
<dbReference type="InterPro" id="IPR032403">
    <property type="entry name" value="Exo84_C"/>
</dbReference>
<evidence type="ECO:0000313" key="3">
    <source>
        <dbReference type="Proteomes" id="UP000281553"/>
    </source>
</evidence>
<evidence type="ECO:0000259" key="1">
    <source>
        <dbReference type="Pfam" id="PF16528"/>
    </source>
</evidence>
<protein>
    <recommendedName>
        <fullName evidence="1">Exocyst component Exo84 C-terminal domain-containing protein</fullName>
    </recommendedName>
</protein>
<proteinExistence type="predicted"/>
<reference evidence="2 3" key="1">
    <citation type="submission" date="2018-11" db="EMBL/GenBank/DDBJ databases">
        <authorList>
            <consortium name="Pathogen Informatics"/>
        </authorList>
    </citation>
    <scope>NUCLEOTIDE SEQUENCE [LARGE SCALE GENOMIC DNA]</scope>
</reference>
<dbReference type="Proteomes" id="UP000281553">
    <property type="component" value="Unassembled WGS sequence"/>
</dbReference>
<name>A0A3P7Q1P6_DIBLA</name>
<dbReference type="OrthoDB" id="642193at2759"/>
<dbReference type="AlphaFoldDB" id="A0A3P7Q1P6"/>
<organism evidence="2 3">
    <name type="scientific">Dibothriocephalus latus</name>
    <name type="common">Fish tapeworm</name>
    <name type="synonym">Diphyllobothrium latum</name>
    <dbReference type="NCBI Taxonomy" id="60516"/>
    <lineage>
        <taxon>Eukaryota</taxon>
        <taxon>Metazoa</taxon>
        <taxon>Spiralia</taxon>
        <taxon>Lophotrochozoa</taxon>
        <taxon>Platyhelminthes</taxon>
        <taxon>Cestoda</taxon>
        <taxon>Eucestoda</taxon>
        <taxon>Diphyllobothriidea</taxon>
        <taxon>Diphyllobothriidae</taxon>
        <taxon>Dibothriocephalus</taxon>
    </lineage>
</organism>
<evidence type="ECO:0000313" key="2">
    <source>
        <dbReference type="EMBL" id="VDN25882.1"/>
    </source>
</evidence>
<dbReference type="Pfam" id="PF16528">
    <property type="entry name" value="Exo84_C"/>
    <property type="match status" value="1"/>
</dbReference>
<keyword evidence="3" id="KW-1185">Reference proteome</keyword>
<gene>
    <name evidence="2" type="ORF">DILT_LOCUS14705</name>
</gene>
<accession>A0A3P7Q1P6</accession>
<dbReference type="SUPFAM" id="SSF74788">
    <property type="entry name" value="Cullin repeat-like"/>
    <property type="match status" value="1"/>
</dbReference>